<protein>
    <submittedName>
        <fullName evidence="2">Protein of unassigned function</fullName>
    </submittedName>
</protein>
<sequence>MRRTTDTHASPRPRARWRSGRRASPRGAERTVPAVILPNRRSPADLRFAHTLQWGGFDPEGERSVAFDDVGIITR</sequence>
<dbReference type="Proteomes" id="UP000029492">
    <property type="component" value="Chromosome"/>
</dbReference>
<keyword evidence="3" id="KW-1185">Reference proteome</keyword>
<dbReference type="HOGENOM" id="CLU_2666915_0_0_5"/>
<accession>A0A089NMR6</accession>
<feature type="compositionally biased region" description="Basic residues" evidence="1">
    <location>
        <begin position="11"/>
        <end position="24"/>
    </location>
</feature>
<name>A0A089NMR6_9HYPH</name>
<evidence type="ECO:0000313" key="3">
    <source>
        <dbReference type="Proteomes" id="UP000029492"/>
    </source>
</evidence>
<dbReference type="STRING" id="693986.MOC_0922"/>
<proteinExistence type="predicted"/>
<dbReference type="EMBL" id="CP003811">
    <property type="protein sequence ID" value="AIQ88677.1"/>
    <property type="molecule type" value="Genomic_DNA"/>
</dbReference>
<dbReference type="KEGG" id="mor:MOC_0922"/>
<gene>
    <name evidence="2" type="ORF">MOC_0922</name>
</gene>
<evidence type="ECO:0000313" key="2">
    <source>
        <dbReference type="EMBL" id="AIQ88677.1"/>
    </source>
</evidence>
<dbReference type="AlphaFoldDB" id="A0A089NMR6"/>
<feature type="region of interest" description="Disordered" evidence="1">
    <location>
        <begin position="1"/>
        <end position="32"/>
    </location>
</feature>
<reference evidence="2 3" key="1">
    <citation type="journal article" date="2014" name="PLoS ONE">
        <title>Genome Information of Methylobacterium oryzae, a Plant-Probiotic Methylotroph in the Phyllosphere.</title>
        <authorList>
            <person name="Kwak M.J."/>
            <person name="Jeong H."/>
            <person name="Madhaiyan M."/>
            <person name="Lee Y."/>
            <person name="Sa T.M."/>
            <person name="Oh T.K."/>
            <person name="Kim J.F."/>
        </authorList>
    </citation>
    <scope>NUCLEOTIDE SEQUENCE [LARGE SCALE GENOMIC DNA]</scope>
    <source>
        <strain evidence="2 3">CBMB20</strain>
    </source>
</reference>
<evidence type="ECO:0000256" key="1">
    <source>
        <dbReference type="SAM" id="MobiDB-lite"/>
    </source>
</evidence>
<organism evidence="2 3">
    <name type="scientific">Methylobacterium oryzae CBMB20</name>
    <dbReference type="NCBI Taxonomy" id="693986"/>
    <lineage>
        <taxon>Bacteria</taxon>
        <taxon>Pseudomonadati</taxon>
        <taxon>Pseudomonadota</taxon>
        <taxon>Alphaproteobacteria</taxon>
        <taxon>Hyphomicrobiales</taxon>
        <taxon>Methylobacteriaceae</taxon>
        <taxon>Methylobacterium</taxon>
    </lineage>
</organism>